<dbReference type="EMBL" id="KP339049">
    <property type="protein sequence ID" value="AJP61349.1"/>
    <property type="molecule type" value="Genomic_DNA"/>
</dbReference>
<dbReference type="KEGG" id="vg:26644354"/>
<organism evidence="1 2">
    <name type="scientific">Enterococcus phage EFDG1</name>
    <dbReference type="NCBI Taxonomy" id="1597976"/>
    <lineage>
        <taxon>Viruses</taxon>
        <taxon>Duplodnaviria</taxon>
        <taxon>Heunggongvirae</taxon>
        <taxon>Uroviricota</taxon>
        <taxon>Caudoviricetes</taxon>
        <taxon>Herelleviridae</taxon>
        <taxon>Brockvirinae</taxon>
        <taxon>Schiekvirus</taxon>
        <taxon>Schiekvirus EFDG1</taxon>
    </lineage>
</organism>
<dbReference type="Proteomes" id="UP000032402">
    <property type="component" value="Segment"/>
</dbReference>
<proteinExistence type="predicted"/>
<accession>A0A0C5KKT7</accession>
<reference evidence="1 2" key="1">
    <citation type="journal article" date="2015" name="Appl. Environ. Microbiol.">
        <title>Targeting Enterococcus faecalis Biofilms with Phage Therapy.</title>
        <authorList>
            <person name="Khalifa L."/>
            <person name="Brosh Y."/>
            <person name="Gelman D."/>
            <person name="Coppenhagen-Glazer S."/>
            <person name="Beyth S."/>
            <person name="Poradosu-Cohen R."/>
            <person name="Que Y.A."/>
            <person name="Beyth N."/>
            <person name="Hazan R."/>
        </authorList>
    </citation>
    <scope>NUCLEOTIDE SEQUENCE [LARGE SCALE GENOMIC DNA]</scope>
</reference>
<protein>
    <submittedName>
        <fullName evidence="1">Uncharacterized protein</fullName>
    </submittedName>
</protein>
<evidence type="ECO:0000313" key="2">
    <source>
        <dbReference type="Proteomes" id="UP000032402"/>
    </source>
</evidence>
<sequence>MHTGKDEGMTLEMNETDNRIIALLDYTKKHLYEIDNRIKLDYLKPLYYDLRFDQLIIYLRFSICDRYTVERIVTISRYDIDYSKVALDVFYLERYVGEKVRAEIDYCSALADMFEHQSDRKVRLKRKYNEAKRNTRVLPRKFKPRTGNQRMKGRDK</sequence>
<keyword evidence="2" id="KW-1185">Reference proteome</keyword>
<name>A0A0C5KKT7_9CAUD</name>
<dbReference type="GeneID" id="26644354"/>
<evidence type="ECO:0000313" key="1">
    <source>
        <dbReference type="EMBL" id="AJP61349.1"/>
    </source>
</evidence>
<dbReference type="RefSeq" id="YP_009218243.1">
    <property type="nucleotide sequence ID" value="NC_029009.1"/>
</dbReference>